<evidence type="ECO:0000313" key="3">
    <source>
        <dbReference type="EMBL" id="SMH32720.1"/>
    </source>
</evidence>
<dbReference type="InterPro" id="IPR001466">
    <property type="entry name" value="Beta-lactam-related"/>
</dbReference>
<dbReference type="AlphaFoldDB" id="A0A1X7N704"/>
<protein>
    <submittedName>
        <fullName evidence="3">CubicO group peptidase, beta-lactamase class C family</fullName>
    </submittedName>
</protein>
<keyword evidence="4" id="KW-1185">Reference proteome</keyword>
<dbReference type="PANTHER" id="PTHR43283:SF11">
    <property type="entry name" value="BETA-LACTAMASE-RELATED DOMAIN-CONTAINING PROTEIN"/>
    <property type="match status" value="1"/>
</dbReference>
<dbReference type="PANTHER" id="PTHR43283">
    <property type="entry name" value="BETA-LACTAMASE-RELATED"/>
    <property type="match status" value="1"/>
</dbReference>
<evidence type="ECO:0000259" key="2">
    <source>
        <dbReference type="Pfam" id="PF00144"/>
    </source>
</evidence>
<accession>A0A1X7N704</accession>
<gene>
    <name evidence="3" type="ORF">SAMN04488700_1443</name>
</gene>
<dbReference type="EMBL" id="FXBJ01000002">
    <property type="protein sequence ID" value="SMH32720.1"/>
    <property type="molecule type" value="Genomic_DNA"/>
</dbReference>
<reference evidence="3 4" key="1">
    <citation type="submission" date="2017-04" db="EMBL/GenBank/DDBJ databases">
        <authorList>
            <person name="Afonso C.L."/>
            <person name="Miller P.J."/>
            <person name="Scott M.A."/>
            <person name="Spackman E."/>
            <person name="Goraichik I."/>
            <person name="Dimitrov K.M."/>
            <person name="Suarez D.L."/>
            <person name="Swayne D.E."/>
        </authorList>
    </citation>
    <scope>NUCLEOTIDE SEQUENCE [LARGE SCALE GENOMIC DNA]</scope>
    <source>
        <strain evidence="3 4">LMG26642</strain>
    </source>
</reference>
<dbReference type="OrthoDB" id="9803467at2"/>
<name>A0A1X7N704_9LACT</name>
<dbReference type="SUPFAM" id="SSF56601">
    <property type="entry name" value="beta-lactamase/transpeptidase-like"/>
    <property type="match status" value="1"/>
</dbReference>
<dbReference type="Gene3D" id="3.40.710.10">
    <property type="entry name" value="DD-peptidase/beta-lactamase superfamily"/>
    <property type="match status" value="1"/>
</dbReference>
<dbReference type="InterPro" id="IPR012338">
    <property type="entry name" value="Beta-lactam/transpept-like"/>
</dbReference>
<evidence type="ECO:0000313" key="4">
    <source>
        <dbReference type="Proteomes" id="UP000193435"/>
    </source>
</evidence>
<keyword evidence="1" id="KW-0378">Hydrolase</keyword>
<dbReference type="GO" id="GO:0016787">
    <property type="term" value="F:hydrolase activity"/>
    <property type="evidence" value="ECO:0007669"/>
    <property type="project" value="UniProtKB-KW"/>
</dbReference>
<sequence length="337" mass="38406">MYPKTRKAIQKLIEEAIIPGASYAFIKNNQQDYYREGLAAVYPEKEPIQENQQYDVASLTKVMLTTTVTLQLLESNKLVLEDSVHTYLPLFKSKKVTIRHLLTHTSALNGFIPNRNKLSASELESALLSITPDKTVGEKVVYADINMILLGYIIELIEKDTLVKIFEKRILGPMNLTDSTYHPTDSFQCAPTENHPQQGVLRGKVHDPKAQVLGDHCGSAGLFSTLHDTTRFSQMMLQKGRLDGIRILNEETIFELTKDQTPNKTLNRSLGWDLLTRKEENILFHTGFTGTFILLSIYRKEAFIFLSNRVHPTSDTVIYLEKRNHLIETYFSEVEAE</sequence>
<evidence type="ECO:0000256" key="1">
    <source>
        <dbReference type="ARBA" id="ARBA00022801"/>
    </source>
</evidence>
<dbReference type="Pfam" id="PF00144">
    <property type="entry name" value="Beta-lactamase"/>
    <property type="match status" value="1"/>
</dbReference>
<proteinExistence type="predicted"/>
<dbReference type="InterPro" id="IPR050789">
    <property type="entry name" value="Diverse_Enzym_Activities"/>
</dbReference>
<feature type="domain" description="Beta-lactamase-related" evidence="2">
    <location>
        <begin position="6"/>
        <end position="315"/>
    </location>
</feature>
<organism evidence="3 4">
    <name type="scientific">Carnobacterium iners</name>
    <dbReference type="NCBI Taxonomy" id="1073423"/>
    <lineage>
        <taxon>Bacteria</taxon>
        <taxon>Bacillati</taxon>
        <taxon>Bacillota</taxon>
        <taxon>Bacilli</taxon>
        <taxon>Lactobacillales</taxon>
        <taxon>Carnobacteriaceae</taxon>
        <taxon>Carnobacterium</taxon>
    </lineage>
</organism>
<dbReference type="STRING" id="1073423.SAMN04488700_1443"/>
<dbReference type="RefSeq" id="WP_085559599.1">
    <property type="nucleotide sequence ID" value="NZ_FOAH01000004.1"/>
</dbReference>
<dbReference type="Proteomes" id="UP000193435">
    <property type="component" value="Unassembled WGS sequence"/>
</dbReference>